<dbReference type="InterPro" id="IPR029061">
    <property type="entry name" value="THDP-binding"/>
</dbReference>
<sequence length="352" mass="37849">MSADIRNPAPRKIDEQQGSDEDLPEDNMSGLQLSQDKLIEVYRSMRTIRRFEERVMDEMATGDIPGNTHLYAGQEASAVGICLHLREDDYISSTHRGHGHSIAKGVDIDSMMAELFGRATGTCGGKGGSMHIADLRKGMLGANGIVAAGAPITCGAALSAKLLGTGQVAVAFAGDGAMNEGVMSESFNLAKIWNLPIVFAIEDNGFGEATANEHVSAGSFTRRAESYDIPSIEVDGTDVFKVYEAAGQAVERARNGGGPTMLHIHVPRYYGHYSGDPDNYRTPEEKAAMRQDRDCLSIFRKHVKEVSLLDAAELDAVDQAVEAEIDRAVAAARAAPFPPLSALTTDVYVKYL</sequence>
<accession>J0HCL6</accession>
<comment type="function">
    <text evidence="4">The pyruvate dehydrogenase complex catalyzes the overall conversion of pyruvate to acetyl-CoA and CO(2). It contains multiple copies of three enzymatic components: pyruvate dehydrogenase (E1), dihydrolipoamide acetyltransferase (E2) and lipoamide dehydrogenase (E3).</text>
</comment>
<gene>
    <name evidence="8" type="ORF">Rleg9DRAFT_7234</name>
</gene>
<keyword evidence="3" id="KW-0786">Thiamine pyrophosphate</keyword>
<dbReference type="InterPro" id="IPR050642">
    <property type="entry name" value="PDH_E1_Alpha_Subunit"/>
</dbReference>
<dbReference type="Gene3D" id="3.40.50.970">
    <property type="match status" value="1"/>
</dbReference>
<dbReference type="CDD" id="cd02000">
    <property type="entry name" value="TPP_E1_PDC_ADC_BCADC"/>
    <property type="match status" value="1"/>
</dbReference>
<dbReference type="GO" id="GO:0004739">
    <property type="term" value="F:pyruvate dehydrogenase (acetyl-transferring) activity"/>
    <property type="evidence" value="ECO:0007669"/>
    <property type="project" value="UniProtKB-EC"/>
</dbReference>
<dbReference type="InterPro" id="IPR001017">
    <property type="entry name" value="DH_E1"/>
</dbReference>
<name>J0HCL6_RHILT</name>
<evidence type="ECO:0000313" key="9">
    <source>
        <dbReference type="Proteomes" id="UP000005092"/>
    </source>
</evidence>
<dbReference type="Proteomes" id="UP000005092">
    <property type="component" value="Unassembled WGS sequence"/>
</dbReference>
<dbReference type="AlphaFoldDB" id="J0HCL6"/>
<evidence type="ECO:0000256" key="3">
    <source>
        <dbReference type="ARBA" id="ARBA00023052"/>
    </source>
</evidence>
<dbReference type="PANTHER" id="PTHR11516:SF60">
    <property type="entry name" value="PYRUVATE DEHYDROGENASE E1 COMPONENT SUBUNIT ALPHA"/>
    <property type="match status" value="1"/>
</dbReference>
<evidence type="ECO:0000256" key="4">
    <source>
        <dbReference type="ARBA" id="ARBA00025211"/>
    </source>
</evidence>
<dbReference type="Pfam" id="PF00676">
    <property type="entry name" value="E1_dh"/>
    <property type="match status" value="1"/>
</dbReference>
<evidence type="ECO:0000259" key="7">
    <source>
        <dbReference type="Pfam" id="PF00676"/>
    </source>
</evidence>
<evidence type="ECO:0000256" key="5">
    <source>
        <dbReference type="ARBA" id="ARBA00051231"/>
    </source>
</evidence>
<reference evidence="8 9" key="1">
    <citation type="submission" date="2012-02" db="EMBL/GenBank/DDBJ databases">
        <title>Improved High-Quality Draft Sequence of Rhizobium leguminosarum bv. trifolii WSM597.</title>
        <authorList>
            <consortium name="US DOE Joint Genome Institute"/>
            <person name="Lucas S."/>
            <person name="Han J."/>
            <person name="Lapidus A."/>
            <person name="Cheng J.-F."/>
            <person name="Goodwin L."/>
            <person name="Pitluck S."/>
            <person name="Peters L."/>
            <person name="Ovchinnikova G."/>
            <person name="Held B."/>
            <person name="Detter J.C."/>
            <person name="Han C."/>
            <person name="Tapia R."/>
            <person name="Land M."/>
            <person name="Hauser L."/>
            <person name="Kyrpides N."/>
            <person name="Ivanova N."/>
            <person name="Pagani I."/>
            <person name="Brau L."/>
            <person name="Yates R."/>
            <person name="O'Hara G."/>
            <person name="Rui T."/>
            <person name="Howieson J."/>
            <person name="Reeve W."/>
            <person name="Woyke T."/>
        </authorList>
    </citation>
    <scope>NUCLEOTIDE SEQUENCE [LARGE SCALE GENOMIC DNA]</scope>
    <source>
        <strain evidence="8 9">WSM597</strain>
    </source>
</reference>
<feature type="domain" description="Dehydrogenase E1 component" evidence="7">
    <location>
        <begin position="44"/>
        <end position="339"/>
    </location>
</feature>
<evidence type="ECO:0000256" key="6">
    <source>
        <dbReference type="SAM" id="MobiDB-lite"/>
    </source>
</evidence>
<dbReference type="GO" id="GO:0006086">
    <property type="term" value="P:pyruvate decarboxylation to acetyl-CoA"/>
    <property type="evidence" value="ECO:0007669"/>
    <property type="project" value="TreeGrafter"/>
</dbReference>
<feature type="region of interest" description="Disordered" evidence="6">
    <location>
        <begin position="1"/>
        <end position="30"/>
    </location>
</feature>
<evidence type="ECO:0000256" key="1">
    <source>
        <dbReference type="ARBA" id="ARBA00001964"/>
    </source>
</evidence>
<evidence type="ECO:0000313" key="8">
    <source>
        <dbReference type="EMBL" id="EJB08200.1"/>
    </source>
</evidence>
<protein>
    <submittedName>
        <fullName evidence="8">Pyruvate/2-oxoglutarate dehydrogenase complex, dehydrogenase component alpha subunit</fullName>
    </submittedName>
</protein>
<dbReference type="EMBL" id="JH719381">
    <property type="protein sequence ID" value="EJB08200.1"/>
    <property type="molecule type" value="Genomic_DNA"/>
</dbReference>
<keyword evidence="8" id="KW-0670">Pyruvate</keyword>
<comment type="cofactor">
    <cofactor evidence="1">
        <name>thiamine diphosphate</name>
        <dbReference type="ChEBI" id="CHEBI:58937"/>
    </cofactor>
</comment>
<keyword evidence="2" id="KW-0560">Oxidoreductase</keyword>
<evidence type="ECO:0000256" key="2">
    <source>
        <dbReference type="ARBA" id="ARBA00023002"/>
    </source>
</evidence>
<dbReference type="HOGENOM" id="CLU_029393_5_0_5"/>
<organism evidence="8 9">
    <name type="scientific">Rhizobium leguminosarum bv. trifolii WSM597</name>
    <dbReference type="NCBI Taxonomy" id="754764"/>
    <lineage>
        <taxon>Bacteria</taxon>
        <taxon>Pseudomonadati</taxon>
        <taxon>Pseudomonadota</taxon>
        <taxon>Alphaproteobacteria</taxon>
        <taxon>Hyphomicrobiales</taxon>
        <taxon>Rhizobiaceae</taxon>
        <taxon>Rhizobium/Agrobacterium group</taxon>
        <taxon>Rhizobium</taxon>
    </lineage>
</organism>
<dbReference type="PANTHER" id="PTHR11516">
    <property type="entry name" value="PYRUVATE DEHYDROGENASE E1 COMPONENT, ALPHA SUBUNIT BACTERIAL AND ORGANELLAR"/>
    <property type="match status" value="1"/>
</dbReference>
<proteinExistence type="predicted"/>
<dbReference type="SUPFAM" id="SSF52518">
    <property type="entry name" value="Thiamin diphosphate-binding fold (THDP-binding)"/>
    <property type="match status" value="1"/>
</dbReference>
<comment type="catalytic activity">
    <reaction evidence="5">
        <text>N(6)-[(R)-lipoyl]-L-lysyl-[protein] + pyruvate + H(+) = N(6)-[(R)-S(8)-acetyldihydrolipoyl]-L-lysyl-[protein] + CO2</text>
        <dbReference type="Rhea" id="RHEA:19189"/>
        <dbReference type="Rhea" id="RHEA-COMP:10474"/>
        <dbReference type="Rhea" id="RHEA-COMP:10478"/>
        <dbReference type="ChEBI" id="CHEBI:15361"/>
        <dbReference type="ChEBI" id="CHEBI:15378"/>
        <dbReference type="ChEBI" id="CHEBI:16526"/>
        <dbReference type="ChEBI" id="CHEBI:83099"/>
        <dbReference type="ChEBI" id="CHEBI:83111"/>
        <dbReference type="EC" id="1.2.4.1"/>
    </reaction>
</comment>